<sequence>MTQEQETLVEIMFNQTTDAILLVDPLTQRFVHFNAAAHLGLGYSYDEFAQLSIADIQADHSPTEITDSNAAILSNALTSFETRHRRKDGVIRDVAITFRTVNHEGRPFISAVWHDITEEKTQERQEIARTARLQRHSQLIYDLSRSQAKINGELECFARELTERLSAVLALARVSIWEFTAGSNCLECVDLYDLTQQQHETGATLEATVCQQITAYFSVHRYFDINDVQNDPYTTDVVELESYLKTHSITALLVCSIISGGKLWGLVAFEHVGIPREWHADEMLFSCQIADQFSMTLLNKERLKLLQALRQNEVCLNRAQTVSQTGHWRINLINHQLTCSDEIYRIFGLPSGTLITLETFIACFHPIDRPMVIDAWNRALSGEPYQIAHRILVNGVTRWVEERAEFEFSPDGRPVAGLGIVQDITERVNTTQKLEAYRLHLETLVASRTAELEEAKAAAEIANHAKSEFLSQMSHELRTPMNAILGFAQLLEYDSRLDSLQRESVNEILRGGKKLLKLINEILDLSSLESGNIELYFELIELDSLIEECFLIVTPLAQARQITLWHEVTSNLVIWADQRRVKQIIVNLLSNAILYNRMQGRAGLEAYVLPNDQWMVRLNVLDTGQGIQPGQINELFMPFVRLKENDPRIEGIGIGLAVCRRLAKQ</sequence>
<dbReference type="InterPro" id="IPR005467">
    <property type="entry name" value="His_kinase_dom"/>
</dbReference>
<dbReference type="PRINTS" id="PR00344">
    <property type="entry name" value="BCTRLSENSOR"/>
</dbReference>
<dbReference type="RefSeq" id="WP_105073597.1">
    <property type="nucleotide sequence ID" value="NZ_PPGH01000035.1"/>
</dbReference>
<dbReference type="Pfam" id="PF08447">
    <property type="entry name" value="PAS_3"/>
    <property type="match status" value="1"/>
</dbReference>
<dbReference type="NCBIfam" id="TIGR00229">
    <property type="entry name" value="sensory_box"/>
    <property type="match status" value="2"/>
</dbReference>
<dbReference type="SMART" id="SM00388">
    <property type="entry name" value="HisKA"/>
    <property type="match status" value="1"/>
</dbReference>
<dbReference type="Pfam" id="PF00512">
    <property type="entry name" value="HisKA"/>
    <property type="match status" value="1"/>
</dbReference>
<dbReference type="SMART" id="SM00091">
    <property type="entry name" value="PAS"/>
    <property type="match status" value="2"/>
</dbReference>
<dbReference type="SUPFAM" id="SSF47384">
    <property type="entry name" value="Homodimeric domain of signal transducing histidine kinase"/>
    <property type="match status" value="1"/>
</dbReference>
<organism evidence="16 17">
    <name type="scientific">Chromatium okenii</name>
    <dbReference type="NCBI Taxonomy" id="61644"/>
    <lineage>
        <taxon>Bacteria</taxon>
        <taxon>Pseudomonadati</taxon>
        <taxon>Pseudomonadota</taxon>
        <taxon>Gammaproteobacteria</taxon>
        <taxon>Chromatiales</taxon>
        <taxon>Chromatiaceae</taxon>
        <taxon>Chromatium</taxon>
    </lineage>
</organism>
<feature type="domain" description="Histidine kinase" evidence="14">
    <location>
        <begin position="472"/>
        <end position="665"/>
    </location>
</feature>
<evidence type="ECO:0000256" key="1">
    <source>
        <dbReference type="ARBA" id="ARBA00000085"/>
    </source>
</evidence>
<dbReference type="InterPro" id="IPR003594">
    <property type="entry name" value="HATPase_dom"/>
</dbReference>
<dbReference type="InterPro" id="IPR029016">
    <property type="entry name" value="GAF-like_dom_sf"/>
</dbReference>
<dbReference type="PANTHER" id="PTHR43047:SF63">
    <property type="entry name" value="HISTIDINE KINASE"/>
    <property type="match status" value="1"/>
</dbReference>
<keyword evidence="17" id="KW-1185">Reference proteome</keyword>
<dbReference type="InterPro" id="IPR000014">
    <property type="entry name" value="PAS"/>
</dbReference>
<dbReference type="InterPro" id="IPR016132">
    <property type="entry name" value="Phyto_chromo_attachment"/>
</dbReference>
<evidence type="ECO:0000259" key="15">
    <source>
        <dbReference type="PROSITE" id="PS50113"/>
    </source>
</evidence>
<dbReference type="SMART" id="SM00387">
    <property type="entry name" value="HATPase_c"/>
    <property type="match status" value="1"/>
</dbReference>
<evidence type="ECO:0000256" key="11">
    <source>
        <dbReference type="ARBA" id="ARBA00022989"/>
    </source>
</evidence>
<dbReference type="SMART" id="SM00086">
    <property type="entry name" value="PAC"/>
    <property type="match status" value="2"/>
</dbReference>
<dbReference type="EMBL" id="PPGH01000035">
    <property type="protein sequence ID" value="PQJ95956.1"/>
    <property type="molecule type" value="Genomic_DNA"/>
</dbReference>
<evidence type="ECO:0000256" key="4">
    <source>
        <dbReference type="ARBA" id="ARBA00012438"/>
    </source>
</evidence>
<dbReference type="SMART" id="SM00065">
    <property type="entry name" value="GAF"/>
    <property type="match status" value="1"/>
</dbReference>
<comment type="catalytic activity">
    <reaction evidence="1">
        <text>ATP + protein L-histidine = ADP + protein N-phospho-L-histidine.</text>
        <dbReference type="EC" id="2.7.13.3"/>
    </reaction>
</comment>
<gene>
    <name evidence="16" type="ORF">CXB77_08810</name>
</gene>
<dbReference type="InterPro" id="IPR013655">
    <property type="entry name" value="PAS_fold_3"/>
</dbReference>
<evidence type="ECO:0000256" key="8">
    <source>
        <dbReference type="ARBA" id="ARBA00022741"/>
    </source>
</evidence>
<dbReference type="InterPro" id="IPR036890">
    <property type="entry name" value="HATPase_C_sf"/>
</dbReference>
<dbReference type="CDD" id="cd00082">
    <property type="entry name" value="HisKA"/>
    <property type="match status" value="1"/>
</dbReference>
<evidence type="ECO:0000256" key="10">
    <source>
        <dbReference type="ARBA" id="ARBA00022840"/>
    </source>
</evidence>
<evidence type="ECO:0000256" key="7">
    <source>
        <dbReference type="ARBA" id="ARBA00022692"/>
    </source>
</evidence>
<evidence type="ECO:0000256" key="9">
    <source>
        <dbReference type="ARBA" id="ARBA00022777"/>
    </source>
</evidence>
<dbReference type="Pfam" id="PF13426">
    <property type="entry name" value="PAS_9"/>
    <property type="match status" value="1"/>
</dbReference>
<dbReference type="InterPro" id="IPR003661">
    <property type="entry name" value="HisK_dim/P_dom"/>
</dbReference>
<dbReference type="SUPFAM" id="SSF55781">
    <property type="entry name" value="GAF domain-like"/>
    <property type="match status" value="1"/>
</dbReference>
<feature type="domain" description="PAC" evidence="15">
    <location>
        <begin position="381"/>
        <end position="436"/>
    </location>
</feature>
<dbReference type="Proteomes" id="UP000239936">
    <property type="component" value="Unassembled WGS sequence"/>
</dbReference>
<dbReference type="EC" id="2.7.13.3" evidence="4"/>
<dbReference type="PROSITE" id="PS50046">
    <property type="entry name" value="PHYTOCHROME_2"/>
    <property type="match status" value="1"/>
</dbReference>
<dbReference type="SUPFAM" id="SSF55785">
    <property type="entry name" value="PYP-like sensor domain (PAS domain)"/>
    <property type="match status" value="2"/>
</dbReference>
<evidence type="ECO:0000259" key="14">
    <source>
        <dbReference type="PROSITE" id="PS50109"/>
    </source>
</evidence>
<dbReference type="Gene3D" id="2.10.70.100">
    <property type="match status" value="1"/>
</dbReference>
<dbReference type="InterPro" id="IPR003018">
    <property type="entry name" value="GAF"/>
</dbReference>
<dbReference type="GO" id="GO:0009927">
    <property type="term" value="F:histidine phosphotransfer kinase activity"/>
    <property type="evidence" value="ECO:0007669"/>
    <property type="project" value="TreeGrafter"/>
</dbReference>
<dbReference type="Gene3D" id="1.10.287.130">
    <property type="match status" value="1"/>
</dbReference>
<dbReference type="GO" id="GO:0005524">
    <property type="term" value="F:ATP binding"/>
    <property type="evidence" value="ECO:0007669"/>
    <property type="project" value="UniProtKB-KW"/>
</dbReference>
<name>A0A2S7XQL8_9GAMM</name>
<keyword evidence="10" id="KW-0067">ATP-binding</keyword>
<dbReference type="Pfam" id="PF01590">
    <property type="entry name" value="GAF"/>
    <property type="match status" value="1"/>
</dbReference>
<dbReference type="PROSITE" id="PS50109">
    <property type="entry name" value="HIS_KIN"/>
    <property type="match status" value="1"/>
</dbReference>
<reference evidence="16 17" key="1">
    <citation type="submission" date="2018-01" db="EMBL/GenBank/DDBJ databases">
        <title>The complete genome sequence of Chromatium okenii LaCa, a purple sulfur bacterium with a turbulent life.</title>
        <authorList>
            <person name="Luedin S.M."/>
            <person name="Liechti N."/>
            <person name="Storelli N."/>
            <person name="Danza F."/>
            <person name="Wittwer M."/>
            <person name="Pothier J.F."/>
            <person name="Tonolla M.A."/>
        </authorList>
    </citation>
    <scope>NUCLEOTIDE SEQUENCE [LARGE SCALE GENOMIC DNA]</scope>
    <source>
        <strain evidence="16 17">LaCa</strain>
    </source>
</reference>
<dbReference type="AlphaFoldDB" id="A0A2S7XQL8"/>
<keyword evidence="6" id="KW-0808">Transferase</keyword>
<dbReference type="InterPro" id="IPR001610">
    <property type="entry name" value="PAC"/>
</dbReference>
<protein>
    <recommendedName>
        <fullName evidence="4">histidine kinase</fullName>
        <ecNumber evidence="4">2.7.13.3</ecNumber>
    </recommendedName>
</protein>
<evidence type="ECO:0000256" key="12">
    <source>
        <dbReference type="ARBA" id="ARBA00023136"/>
    </source>
</evidence>
<dbReference type="OrthoDB" id="8573350at2"/>
<dbReference type="SUPFAM" id="SSF55874">
    <property type="entry name" value="ATPase domain of HSP90 chaperone/DNA topoisomerase II/histidine kinase"/>
    <property type="match status" value="1"/>
</dbReference>
<keyword evidence="11" id="KW-1133">Transmembrane helix</keyword>
<accession>A0A2S7XQL8</accession>
<keyword evidence="9" id="KW-0418">Kinase</keyword>
<dbReference type="Gene3D" id="3.30.450.20">
    <property type="entry name" value="PAS domain"/>
    <property type="match status" value="2"/>
</dbReference>
<evidence type="ECO:0000313" key="17">
    <source>
        <dbReference type="Proteomes" id="UP000239936"/>
    </source>
</evidence>
<comment type="similarity">
    <text evidence="3">In the N-terminal section; belongs to the phytochrome family.</text>
</comment>
<dbReference type="Gene3D" id="3.30.450.40">
    <property type="match status" value="1"/>
</dbReference>
<dbReference type="Pfam" id="PF02518">
    <property type="entry name" value="HATPase_c"/>
    <property type="match status" value="1"/>
</dbReference>
<dbReference type="PANTHER" id="PTHR43047">
    <property type="entry name" value="TWO-COMPONENT HISTIDINE PROTEIN KINASE"/>
    <property type="match status" value="1"/>
</dbReference>
<keyword evidence="5" id="KW-0597">Phosphoprotein</keyword>
<evidence type="ECO:0000256" key="2">
    <source>
        <dbReference type="ARBA" id="ARBA00004370"/>
    </source>
</evidence>
<dbReference type="InterPro" id="IPR035965">
    <property type="entry name" value="PAS-like_dom_sf"/>
</dbReference>
<dbReference type="InterPro" id="IPR004358">
    <property type="entry name" value="Sig_transdc_His_kin-like_C"/>
</dbReference>
<evidence type="ECO:0000256" key="6">
    <source>
        <dbReference type="ARBA" id="ARBA00022679"/>
    </source>
</evidence>
<proteinExistence type="inferred from homology"/>
<evidence type="ECO:0000313" key="16">
    <source>
        <dbReference type="EMBL" id="PQJ95956.1"/>
    </source>
</evidence>
<comment type="caution">
    <text evidence="16">The sequence shown here is derived from an EMBL/GenBank/DDBJ whole genome shotgun (WGS) entry which is preliminary data.</text>
</comment>
<keyword evidence="8" id="KW-0547">Nucleotide-binding</keyword>
<evidence type="ECO:0000256" key="5">
    <source>
        <dbReference type="ARBA" id="ARBA00022553"/>
    </source>
</evidence>
<dbReference type="FunFam" id="1.10.287.130:FF:000004">
    <property type="entry name" value="Ethylene receptor 1"/>
    <property type="match status" value="1"/>
</dbReference>
<dbReference type="InterPro" id="IPR036097">
    <property type="entry name" value="HisK_dim/P_sf"/>
</dbReference>
<dbReference type="CDD" id="cd00130">
    <property type="entry name" value="PAS"/>
    <property type="match status" value="1"/>
</dbReference>
<keyword evidence="7" id="KW-0812">Transmembrane</keyword>
<dbReference type="PROSITE" id="PS50113">
    <property type="entry name" value="PAC"/>
    <property type="match status" value="1"/>
</dbReference>
<feature type="domain" description="Phytochrome chromophore attachment site" evidence="13">
    <location>
        <begin position="242"/>
        <end position="292"/>
    </location>
</feature>
<dbReference type="Gene3D" id="3.30.565.10">
    <property type="entry name" value="Histidine kinase-like ATPase, C-terminal domain"/>
    <property type="match status" value="1"/>
</dbReference>
<dbReference type="GO" id="GO:0000155">
    <property type="term" value="F:phosphorelay sensor kinase activity"/>
    <property type="evidence" value="ECO:0007669"/>
    <property type="project" value="InterPro"/>
</dbReference>
<comment type="subcellular location">
    <subcellularLocation>
        <location evidence="2">Membrane</location>
    </subcellularLocation>
</comment>
<evidence type="ECO:0000256" key="3">
    <source>
        <dbReference type="ARBA" id="ARBA00006402"/>
    </source>
</evidence>
<dbReference type="GO" id="GO:0005886">
    <property type="term" value="C:plasma membrane"/>
    <property type="evidence" value="ECO:0007669"/>
    <property type="project" value="TreeGrafter"/>
</dbReference>
<keyword evidence="12" id="KW-0472">Membrane</keyword>
<dbReference type="InterPro" id="IPR000700">
    <property type="entry name" value="PAS-assoc_C"/>
</dbReference>
<evidence type="ECO:0000259" key="13">
    <source>
        <dbReference type="PROSITE" id="PS50046"/>
    </source>
</evidence>